<gene>
    <name evidence="4" type="primary">LOC114249081</name>
</gene>
<dbReference type="Gene3D" id="3.90.660.10">
    <property type="match status" value="1"/>
</dbReference>
<proteinExistence type="predicted"/>
<accession>A0A6J2K8Q5</accession>
<dbReference type="InterPro" id="IPR002937">
    <property type="entry name" value="Amino_oxidase"/>
</dbReference>
<evidence type="ECO:0000259" key="2">
    <source>
        <dbReference type="Pfam" id="PF01593"/>
    </source>
</evidence>
<keyword evidence="3" id="KW-1185">Reference proteome</keyword>
<dbReference type="Gene3D" id="3.50.50.60">
    <property type="entry name" value="FAD/NAD(P)-binding domain"/>
    <property type="match status" value="1"/>
</dbReference>
<evidence type="ECO:0000256" key="1">
    <source>
        <dbReference type="SAM" id="SignalP"/>
    </source>
</evidence>
<reference evidence="4" key="1">
    <citation type="submission" date="2025-08" db="UniProtKB">
        <authorList>
            <consortium name="RefSeq"/>
        </authorList>
    </citation>
    <scope>IDENTIFICATION</scope>
    <source>
        <tissue evidence="4">Silk gland</tissue>
    </source>
</reference>
<organism evidence="3 4">
    <name type="scientific">Bombyx mandarina</name>
    <name type="common">Wild silk moth</name>
    <name type="synonym">Wild silkworm</name>
    <dbReference type="NCBI Taxonomy" id="7092"/>
    <lineage>
        <taxon>Eukaryota</taxon>
        <taxon>Metazoa</taxon>
        <taxon>Ecdysozoa</taxon>
        <taxon>Arthropoda</taxon>
        <taxon>Hexapoda</taxon>
        <taxon>Insecta</taxon>
        <taxon>Pterygota</taxon>
        <taxon>Neoptera</taxon>
        <taxon>Endopterygota</taxon>
        <taxon>Lepidoptera</taxon>
        <taxon>Glossata</taxon>
        <taxon>Ditrysia</taxon>
        <taxon>Bombycoidea</taxon>
        <taxon>Bombycidae</taxon>
        <taxon>Bombycinae</taxon>
        <taxon>Bombyx</taxon>
    </lineage>
</organism>
<protein>
    <submittedName>
        <fullName evidence="4">Probable polyamine oxidase 5 isoform X1</fullName>
    </submittedName>
</protein>
<dbReference type="RefSeq" id="XP_028038355.1">
    <property type="nucleotide sequence ID" value="XM_028182554.1"/>
</dbReference>
<sequence>MIVRVAILVLCVAVQGRGSPMATTYDTIIVGLGPAGCTAASTLAQAGKKILALEAQNRIGGRVKTVPFGDGVIELGAEWIHGTHPSRVYDLAIKNNVSIISQNLGFEAYRSNGTKADTALINELFEYTLEVQEHPPETPQPLGQFITTKIKEYLGEKHPDVLKDKDYVDEILHFLDLLVDNYEASNSWNDVTTQTHYVDLEGDQHMSWHRNGYSTLFDILLNTYKGGPGYPNLEIQLNKEVVLIEWPTDPEQLVTVSCKDGTKYTANNVIVTVSLGVLKESHKTLFRPTLPGKKIKAINSTSIGVVDKIVLSFERAWWPKGLSFFGFLWDENCLKRVRSEDMWMTQIFGASCPKGSDISMTLWTSGNGAKLVEKLPEDVVKSKIMEILRKFLGKHFTIPEPVAMIRSDWHSNPFTRGSYTYDNVDAPKYPDARIHLGEPLLDSAGKPRVLFAGEATDPTHFSTVHGATDTGYREAMRLLPATSKI</sequence>
<dbReference type="KEGG" id="bman:114249081"/>
<dbReference type="GO" id="GO:0046592">
    <property type="term" value="F:polyamine oxidase activity"/>
    <property type="evidence" value="ECO:0007669"/>
    <property type="project" value="TreeGrafter"/>
</dbReference>
<dbReference type="AlphaFoldDB" id="A0A6J2K8Q5"/>
<dbReference type="PANTHER" id="PTHR10742">
    <property type="entry name" value="FLAVIN MONOAMINE OXIDASE"/>
    <property type="match status" value="1"/>
</dbReference>
<dbReference type="PANTHER" id="PTHR10742:SF398">
    <property type="entry name" value="AMINE OXIDASE DOMAIN-CONTAINING PROTEIN-RELATED"/>
    <property type="match status" value="1"/>
</dbReference>
<evidence type="ECO:0000313" key="4">
    <source>
        <dbReference type="RefSeq" id="XP_028038355.1"/>
    </source>
</evidence>
<dbReference type="GeneID" id="114249081"/>
<dbReference type="Proteomes" id="UP000504629">
    <property type="component" value="Unplaced"/>
</dbReference>
<name>A0A6J2K8Q5_BOMMA</name>
<dbReference type="InterPro" id="IPR036188">
    <property type="entry name" value="FAD/NAD-bd_sf"/>
</dbReference>
<dbReference type="SUPFAM" id="SSF54373">
    <property type="entry name" value="FAD-linked reductases, C-terminal domain"/>
    <property type="match status" value="1"/>
</dbReference>
<keyword evidence="1" id="KW-0732">Signal</keyword>
<evidence type="ECO:0000313" key="3">
    <source>
        <dbReference type="Proteomes" id="UP000504629"/>
    </source>
</evidence>
<dbReference type="InterPro" id="IPR050281">
    <property type="entry name" value="Flavin_monoamine_oxidase"/>
</dbReference>
<dbReference type="SUPFAM" id="SSF51905">
    <property type="entry name" value="FAD/NAD(P)-binding domain"/>
    <property type="match status" value="1"/>
</dbReference>
<dbReference type="OrthoDB" id="5046242at2759"/>
<feature type="chain" id="PRO_5026864963" evidence="1">
    <location>
        <begin position="19"/>
        <end position="485"/>
    </location>
</feature>
<dbReference type="Pfam" id="PF01593">
    <property type="entry name" value="Amino_oxidase"/>
    <property type="match status" value="1"/>
</dbReference>
<feature type="domain" description="Amine oxidase" evidence="2">
    <location>
        <begin position="35"/>
        <end position="479"/>
    </location>
</feature>
<feature type="signal peptide" evidence="1">
    <location>
        <begin position="1"/>
        <end position="18"/>
    </location>
</feature>